<dbReference type="PANTHER" id="PTHR30006:SF2">
    <property type="entry name" value="ABC TRANSPORTER SUBSTRATE-BINDING PROTEIN"/>
    <property type="match status" value="1"/>
</dbReference>
<dbReference type="SUPFAM" id="SSF53850">
    <property type="entry name" value="Periplasmic binding protein-like II"/>
    <property type="match status" value="1"/>
</dbReference>
<dbReference type="Pfam" id="PF13416">
    <property type="entry name" value="SBP_bac_8"/>
    <property type="match status" value="1"/>
</dbReference>
<dbReference type="AlphaFoldDB" id="A0A5Q2MBV8"/>
<dbReference type="RefSeq" id="WP_153651321.1">
    <property type="nucleotide sequence ID" value="NZ_CP045737.1"/>
</dbReference>
<dbReference type="Gene3D" id="3.40.190.10">
    <property type="entry name" value="Periplasmic binding protein-like II"/>
    <property type="match status" value="2"/>
</dbReference>
<dbReference type="Proteomes" id="UP000392064">
    <property type="component" value="Chromosome"/>
</dbReference>
<organism evidence="1 2">
    <name type="scientific">Aeromicrobium yanjiei</name>
    <dbReference type="NCBI Taxonomy" id="2662028"/>
    <lineage>
        <taxon>Bacteria</taxon>
        <taxon>Bacillati</taxon>
        <taxon>Actinomycetota</taxon>
        <taxon>Actinomycetes</taxon>
        <taxon>Propionibacteriales</taxon>
        <taxon>Nocardioidaceae</taxon>
        <taxon>Aeromicrobium</taxon>
    </lineage>
</organism>
<proteinExistence type="predicted"/>
<dbReference type="KEGG" id="aef:GEV26_00885"/>
<sequence length="383" mass="39804">MRTIPKSVAVAAAAVMSLSLAACGGSSSSGGAGGSASAAEEILAMPEIDDSDGLVIGGEKVADADLLKAARKEGSVAWYTASGAESAEVTAARFEAETGVKVKMTRMPSGKLAERVLSESGAGRLDAGVVTITDPVIAEEFASKGVYAPYKVASYDTVSKVDGVVYEDGLYYAPYYSAYAFSYNNQVVKEADAPKDWADLTDPKWKGKVGIVHAGAGGTVQGLAQFQEERLGKDYWGKLAALKPRIFDTTSTQLEALARGEIHVATSGFNSTYGAEIAGAPITLVVPPGGVSGTYNMQGVTKAGLDSAAAKLFQDWSMSSSGQQFAAAQGFVAARTDIPATKTGDYTLPTADSPDFELYTPEDARELGADIVARWNKAYGYGG</sequence>
<gene>
    <name evidence="1" type="ORF">GEV26_00885</name>
</gene>
<dbReference type="PROSITE" id="PS51257">
    <property type="entry name" value="PROKAR_LIPOPROTEIN"/>
    <property type="match status" value="1"/>
</dbReference>
<accession>A0A5Q2MBV8</accession>
<evidence type="ECO:0000313" key="1">
    <source>
        <dbReference type="EMBL" id="QGG40048.1"/>
    </source>
</evidence>
<evidence type="ECO:0000313" key="2">
    <source>
        <dbReference type="Proteomes" id="UP000392064"/>
    </source>
</evidence>
<dbReference type="EMBL" id="CP045737">
    <property type="protein sequence ID" value="QGG40048.1"/>
    <property type="molecule type" value="Genomic_DNA"/>
</dbReference>
<dbReference type="InterPro" id="IPR006059">
    <property type="entry name" value="SBP"/>
</dbReference>
<reference evidence="1 2" key="1">
    <citation type="submission" date="2019-11" db="EMBL/GenBank/DDBJ databases">
        <authorList>
            <person name="Li J."/>
        </authorList>
    </citation>
    <scope>NUCLEOTIDE SEQUENCE [LARGE SCALE GENOMIC DNA]</scope>
    <source>
        <strain evidence="1 2">MF47</strain>
    </source>
</reference>
<name>A0A5Q2MBV8_9ACTN</name>
<protein>
    <submittedName>
        <fullName evidence="1">Extracellular solute-binding protein</fullName>
    </submittedName>
</protein>
<keyword evidence="2" id="KW-1185">Reference proteome</keyword>
<dbReference type="PANTHER" id="PTHR30006">
    <property type="entry name" value="THIAMINE-BINDING PERIPLASMIC PROTEIN-RELATED"/>
    <property type="match status" value="1"/>
</dbReference>